<gene>
    <name evidence="2" type="ORF">ARMSODRAFT_681366</name>
</gene>
<feature type="region of interest" description="Disordered" evidence="1">
    <location>
        <begin position="1"/>
        <end position="27"/>
    </location>
</feature>
<organism evidence="2 3">
    <name type="scientific">Armillaria solidipes</name>
    <dbReference type="NCBI Taxonomy" id="1076256"/>
    <lineage>
        <taxon>Eukaryota</taxon>
        <taxon>Fungi</taxon>
        <taxon>Dikarya</taxon>
        <taxon>Basidiomycota</taxon>
        <taxon>Agaricomycotina</taxon>
        <taxon>Agaricomycetes</taxon>
        <taxon>Agaricomycetidae</taxon>
        <taxon>Agaricales</taxon>
        <taxon>Marasmiineae</taxon>
        <taxon>Physalacriaceae</taxon>
        <taxon>Armillaria</taxon>
    </lineage>
</organism>
<feature type="compositionally biased region" description="Polar residues" evidence="1">
    <location>
        <begin position="11"/>
        <end position="25"/>
    </location>
</feature>
<dbReference type="EMBL" id="KZ293481">
    <property type="protein sequence ID" value="PBK60902.1"/>
    <property type="molecule type" value="Genomic_DNA"/>
</dbReference>
<sequence length="161" mass="18114">MASLRGRLTRGGSNVAPNFPASQNPRKAKGKYSLSLLTKKHRIAMLQLPSSELAQRFSDMWASRALELGVKVSGTSPIGDSSGSCHGYSRAPVTLQLCSRQVDLYSLKLLPLFLRVKWHHHPRVDINSLLPLVNYMFRRGKTSLLLVVFTYSHSLWQILQR</sequence>
<reference evidence="3" key="1">
    <citation type="journal article" date="2017" name="Nat. Ecol. Evol.">
        <title>Genome expansion and lineage-specific genetic innovations in the forest pathogenic fungi Armillaria.</title>
        <authorList>
            <person name="Sipos G."/>
            <person name="Prasanna A.N."/>
            <person name="Walter M.C."/>
            <person name="O'Connor E."/>
            <person name="Balint B."/>
            <person name="Krizsan K."/>
            <person name="Kiss B."/>
            <person name="Hess J."/>
            <person name="Varga T."/>
            <person name="Slot J."/>
            <person name="Riley R."/>
            <person name="Boka B."/>
            <person name="Rigling D."/>
            <person name="Barry K."/>
            <person name="Lee J."/>
            <person name="Mihaltcheva S."/>
            <person name="LaButti K."/>
            <person name="Lipzen A."/>
            <person name="Waldron R."/>
            <person name="Moloney N.M."/>
            <person name="Sperisen C."/>
            <person name="Kredics L."/>
            <person name="Vagvoelgyi C."/>
            <person name="Patrignani A."/>
            <person name="Fitzpatrick D."/>
            <person name="Nagy I."/>
            <person name="Doyle S."/>
            <person name="Anderson J.B."/>
            <person name="Grigoriev I.V."/>
            <person name="Gueldener U."/>
            <person name="Muensterkoetter M."/>
            <person name="Nagy L.G."/>
        </authorList>
    </citation>
    <scope>NUCLEOTIDE SEQUENCE [LARGE SCALE GENOMIC DNA]</scope>
    <source>
        <strain evidence="3">28-4</strain>
    </source>
</reference>
<accession>A0A2H3B1G7</accession>
<dbReference type="AlphaFoldDB" id="A0A2H3B1G7"/>
<proteinExistence type="predicted"/>
<evidence type="ECO:0000313" key="2">
    <source>
        <dbReference type="EMBL" id="PBK60902.1"/>
    </source>
</evidence>
<name>A0A2H3B1G7_9AGAR</name>
<dbReference type="Proteomes" id="UP000218334">
    <property type="component" value="Unassembled WGS sequence"/>
</dbReference>
<evidence type="ECO:0000313" key="3">
    <source>
        <dbReference type="Proteomes" id="UP000218334"/>
    </source>
</evidence>
<protein>
    <submittedName>
        <fullName evidence="2">Uncharacterized protein</fullName>
    </submittedName>
</protein>
<keyword evidence="3" id="KW-1185">Reference proteome</keyword>
<evidence type="ECO:0000256" key="1">
    <source>
        <dbReference type="SAM" id="MobiDB-lite"/>
    </source>
</evidence>